<sequence length="153" mass="16162">MNAWWGETGTLIESATRGGRSAPVRHNAGRAVIVMVPDYLVGRWETAYEAYKSASALVDASTPGDAAAAEQMAHASDAVAAAWRDIAGEADLSWWSTAAVTTAAQAFEHQAQDWAARARHGRQSAVAGDGRRRRPAYPVAVRNDQVGGVTDAG</sequence>
<evidence type="ECO:0000256" key="1">
    <source>
        <dbReference type="SAM" id="MobiDB-lite"/>
    </source>
</evidence>
<evidence type="ECO:0000313" key="3">
    <source>
        <dbReference type="Proteomes" id="UP000294927"/>
    </source>
</evidence>
<gene>
    <name evidence="2" type="ORF">CLV71_105591</name>
</gene>
<protein>
    <submittedName>
        <fullName evidence="2">Uncharacterized protein</fullName>
    </submittedName>
</protein>
<feature type="region of interest" description="Disordered" evidence="1">
    <location>
        <begin position="114"/>
        <end position="136"/>
    </location>
</feature>
<name>A0A4R7VSU6_9PSEU</name>
<keyword evidence="3" id="KW-1185">Reference proteome</keyword>
<comment type="caution">
    <text evidence="2">The sequence shown here is derived from an EMBL/GenBank/DDBJ whole genome shotgun (WGS) entry which is preliminary data.</text>
</comment>
<accession>A0A4R7VSU6</accession>
<proteinExistence type="predicted"/>
<organism evidence="2 3">
    <name type="scientific">Actinophytocola oryzae</name>
    <dbReference type="NCBI Taxonomy" id="502181"/>
    <lineage>
        <taxon>Bacteria</taxon>
        <taxon>Bacillati</taxon>
        <taxon>Actinomycetota</taxon>
        <taxon>Actinomycetes</taxon>
        <taxon>Pseudonocardiales</taxon>
        <taxon>Pseudonocardiaceae</taxon>
    </lineage>
</organism>
<dbReference type="EMBL" id="SOCP01000005">
    <property type="protein sequence ID" value="TDV52459.1"/>
    <property type="molecule type" value="Genomic_DNA"/>
</dbReference>
<dbReference type="Proteomes" id="UP000294927">
    <property type="component" value="Unassembled WGS sequence"/>
</dbReference>
<reference evidence="2 3" key="1">
    <citation type="submission" date="2019-03" db="EMBL/GenBank/DDBJ databases">
        <title>Genomic Encyclopedia of Archaeal and Bacterial Type Strains, Phase II (KMG-II): from individual species to whole genera.</title>
        <authorList>
            <person name="Goeker M."/>
        </authorList>
    </citation>
    <scope>NUCLEOTIDE SEQUENCE [LARGE SCALE GENOMIC DNA]</scope>
    <source>
        <strain evidence="2 3">DSM 45499</strain>
    </source>
</reference>
<evidence type="ECO:0000313" key="2">
    <source>
        <dbReference type="EMBL" id="TDV52459.1"/>
    </source>
</evidence>
<dbReference type="AlphaFoldDB" id="A0A4R7VSU6"/>